<comment type="subcellular location">
    <subcellularLocation>
        <location evidence="1">Membrane</location>
        <topology evidence="1">Single-pass type I membrane protein</topology>
    </subcellularLocation>
</comment>
<evidence type="ECO:0000313" key="24">
    <source>
        <dbReference type="Proteomes" id="UP001054252"/>
    </source>
</evidence>
<dbReference type="InterPro" id="IPR021720">
    <property type="entry name" value="Malectin_dom"/>
</dbReference>
<evidence type="ECO:0000256" key="10">
    <source>
        <dbReference type="ARBA" id="ARBA00022741"/>
    </source>
</evidence>
<sequence>MVLKQALLLSVLVLSWVGLQRTDAASLPQDEVNALNQIAKTMGAHRNFDSNACGKRVKPAVEMAPETNITCSCQSETCHITDIIFKRCNLPGVLPRELVQLPFLKKIDFAYNFLSGSIPLEWASMQLEFISVFGNQLSGNIPSYLGNISSLRYLDLEVNQFVGEVPQEFGNLVNLEILRLSHNRLCGNLPRELGDLKNLTSFRINDNHFKGSIPDFIQNWKQLTRLEMQASGLEGPIPSSISVLKNLVDLKISDINGTNQAFPDLSNMTSLRRIILKQCNIYGEIPDYIWQMSDLRILDLSFNSLNGELPNVIAAPNIKYIFLTNNSLGGNVPKSVLKRGTAVDLSYNNFTWQGPEQPACGWNANVNLFRSSSKQNLSRVLPCVNDFKCHKYGHSLYVNCGGDDVKISGITYVGDGRSNSAAASLYQGSDNWGFSSSGDFRDDNDEQNPPSRFLARLQPSNIPELYATARLSPLSLTYYRYCLENGSYTVSLYFAEIQFSKDATFGSLGRRLFDIYIQDELREPNFDIEANAGGVLTPFTKKFNASVTDGKLEIRFYWAGKGTQAIPSRGVYGPLISAISVEPNFRPRYAEKKTKRIVPVAVGVVGSYLVLLALGVLWWRYYFRSKKRRQDRKELNIQTSLFTLKQIKAATNNFDPVNKLGEGGFGPVYKGELSDGTVIAVKQLSSKSSQGNREFLNEVGMISCLQHPNLVTFYGCCIEGDQLLLVYEYMENNSLSRALFGRLMNLDWPTRHRICVGVARGLAFLHEESTYKVVHRDIKGTNILLDRDLNPKISDFGMAKLHGEDKTHISTRIAGTIGFIAPEYALWGYLTYKADVYSFGIVALEIVSGRNNMTLGPEEKYACLLDWACQLLKNGNLLELVDAKLGTELNTAEAVGMIKVALLCTNVSPALRPKMSEVVGMLEGKSDIPDPALDASCYSDDLRFKLIRDHHLSMSRSQSIGGSSAPQRSTSQGSRNQSSSASV</sequence>
<keyword evidence="5" id="KW-0433">Leucine-rich repeat</keyword>
<dbReference type="SUPFAM" id="SSF52058">
    <property type="entry name" value="L domain-like"/>
    <property type="match status" value="1"/>
</dbReference>
<dbReference type="GO" id="GO:0005524">
    <property type="term" value="F:ATP binding"/>
    <property type="evidence" value="ECO:0007669"/>
    <property type="project" value="UniProtKB-KW"/>
</dbReference>
<evidence type="ECO:0000256" key="13">
    <source>
        <dbReference type="ARBA" id="ARBA00022989"/>
    </source>
</evidence>
<dbReference type="PROSITE" id="PS50011">
    <property type="entry name" value="PROTEIN_KINASE_DOM"/>
    <property type="match status" value="1"/>
</dbReference>
<keyword evidence="9" id="KW-0677">Repeat</keyword>
<keyword evidence="16" id="KW-0325">Glycoprotein</keyword>
<evidence type="ECO:0000256" key="3">
    <source>
        <dbReference type="ARBA" id="ARBA00022527"/>
    </source>
</evidence>
<dbReference type="FunFam" id="3.80.10.10:FF:000433">
    <property type="entry name" value="Putative LRR receptor-like serine/threonine-protein kinase isoform A"/>
    <property type="match status" value="1"/>
</dbReference>
<keyword evidence="13 20" id="KW-1133">Transmembrane helix</keyword>
<evidence type="ECO:0000256" key="21">
    <source>
        <dbReference type="SAM" id="SignalP"/>
    </source>
</evidence>
<evidence type="ECO:0000256" key="17">
    <source>
        <dbReference type="ARBA" id="ARBA00047899"/>
    </source>
</evidence>
<dbReference type="SMART" id="SM00220">
    <property type="entry name" value="S_TKc"/>
    <property type="match status" value="1"/>
</dbReference>
<dbReference type="InterPro" id="IPR055414">
    <property type="entry name" value="LRR_R13L4/SHOC2-like"/>
</dbReference>
<protein>
    <recommendedName>
        <fullName evidence="2">non-specific serine/threonine protein kinase</fullName>
        <ecNumber evidence="2">2.7.11.1</ecNumber>
    </recommendedName>
</protein>
<dbReference type="InterPro" id="IPR051824">
    <property type="entry name" value="LRR_Rcpt-Like_S/T_Kinase"/>
</dbReference>
<comment type="catalytic activity">
    <reaction evidence="18">
        <text>L-seryl-[protein] + ATP = O-phospho-L-seryl-[protein] + ADP + H(+)</text>
        <dbReference type="Rhea" id="RHEA:17989"/>
        <dbReference type="Rhea" id="RHEA-COMP:9863"/>
        <dbReference type="Rhea" id="RHEA-COMP:11604"/>
        <dbReference type="ChEBI" id="CHEBI:15378"/>
        <dbReference type="ChEBI" id="CHEBI:29999"/>
        <dbReference type="ChEBI" id="CHEBI:30616"/>
        <dbReference type="ChEBI" id="CHEBI:83421"/>
        <dbReference type="ChEBI" id="CHEBI:456216"/>
        <dbReference type="EC" id="2.7.11.1"/>
    </reaction>
</comment>
<evidence type="ECO:0000256" key="6">
    <source>
        <dbReference type="ARBA" id="ARBA00022679"/>
    </source>
</evidence>
<dbReference type="FunFam" id="3.80.10.10:FF:000383">
    <property type="entry name" value="Leucine-rich repeat receptor protein kinase EMS1"/>
    <property type="match status" value="1"/>
</dbReference>
<keyword evidence="4" id="KW-0597">Phosphoprotein</keyword>
<feature type="transmembrane region" description="Helical" evidence="20">
    <location>
        <begin position="597"/>
        <end position="623"/>
    </location>
</feature>
<keyword evidence="3" id="KW-0723">Serine/threonine-protein kinase</keyword>
<comment type="catalytic activity">
    <reaction evidence="17">
        <text>L-threonyl-[protein] + ATP = O-phospho-L-threonyl-[protein] + ADP + H(+)</text>
        <dbReference type="Rhea" id="RHEA:46608"/>
        <dbReference type="Rhea" id="RHEA-COMP:11060"/>
        <dbReference type="Rhea" id="RHEA-COMP:11605"/>
        <dbReference type="ChEBI" id="CHEBI:15378"/>
        <dbReference type="ChEBI" id="CHEBI:30013"/>
        <dbReference type="ChEBI" id="CHEBI:30616"/>
        <dbReference type="ChEBI" id="CHEBI:61977"/>
        <dbReference type="ChEBI" id="CHEBI:456216"/>
        <dbReference type="EC" id="2.7.11.1"/>
    </reaction>
</comment>
<evidence type="ECO:0000256" key="5">
    <source>
        <dbReference type="ARBA" id="ARBA00022614"/>
    </source>
</evidence>
<dbReference type="InterPro" id="IPR000719">
    <property type="entry name" value="Prot_kinase_dom"/>
</dbReference>
<evidence type="ECO:0000256" key="14">
    <source>
        <dbReference type="ARBA" id="ARBA00023136"/>
    </source>
</evidence>
<dbReference type="AlphaFoldDB" id="A0AAV5I7Q4"/>
<dbReference type="FunFam" id="3.30.200.20:FF:000217">
    <property type="entry name" value="probable LRR receptor-like serine/threonine-protein kinase At1g53430"/>
    <property type="match status" value="1"/>
</dbReference>
<comment type="caution">
    <text evidence="23">The sequence shown here is derived from an EMBL/GenBank/DDBJ whole genome shotgun (WGS) entry which is preliminary data.</text>
</comment>
<dbReference type="PANTHER" id="PTHR48006:SF56">
    <property type="entry name" value="PROTEIN KINASE DOMAIN-CONTAINING PROTEIN"/>
    <property type="match status" value="1"/>
</dbReference>
<reference evidence="23 24" key="1">
    <citation type="journal article" date="2021" name="Commun. Biol.">
        <title>The genome of Shorea leprosula (Dipterocarpaceae) highlights the ecological relevance of drought in aseasonal tropical rainforests.</title>
        <authorList>
            <person name="Ng K.K.S."/>
            <person name="Kobayashi M.J."/>
            <person name="Fawcett J.A."/>
            <person name="Hatakeyama M."/>
            <person name="Paape T."/>
            <person name="Ng C.H."/>
            <person name="Ang C.C."/>
            <person name="Tnah L.H."/>
            <person name="Lee C.T."/>
            <person name="Nishiyama T."/>
            <person name="Sese J."/>
            <person name="O'Brien M.J."/>
            <person name="Copetti D."/>
            <person name="Mohd Noor M.I."/>
            <person name="Ong R.C."/>
            <person name="Putra M."/>
            <person name="Sireger I.Z."/>
            <person name="Indrioko S."/>
            <person name="Kosugi Y."/>
            <person name="Izuno A."/>
            <person name="Isagi Y."/>
            <person name="Lee S.L."/>
            <person name="Shimizu K.K."/>
        </authorList>
    </citation>
    <scope>NUCLEOTIDE SEQUENCE [LARGE SCALE GENOMIC DNA]</scope>
    <source>
        <strain evidence="23">214</strain>
    </source>
</reference>
<dbReference type="FunFam" id="2.60.120.430:FF:000004">
    <property type="entry name" value="Putative leucine-rich repeat receptor-like serine/threonine-protein kinase"/>
    <property type="match status" value="1"/>
</dbReference>
<evidence type="ECO:0000256" key="9">
    <source>
        <dbReference type="ARBA" id="ARBA00022737"/>
    </source>
</evidence>
<evidence type="ECO:0000256" key="16">
    <source>
        <dbReference type="ARBA" id="ARBA00023180"/>
    </source>
</evidence>
<dbReference type="Gene3D" id="2.60.120.430">
    <property type="entry name" value="Galactose-binding lectin"/>
    <property type="match status" value="1"/>
</dbReference>
<evidence type="ECO:0000256" key="7">
    <source>
        <dbReference type="ARBA" id="ARBA00022692"/>
    </source>
</evidence>
<evidence type="ECO:0000256" key="4">
    <source>
        <dbReference type="ARBA" id="ARBA00022553"/>
    </source>
</evidence>
<dbReference type="InterPro" id="IPR011009">
    <property type="entry name" value="Kinase-like_dom_sf"/>
</dbReference>
<dbReference type="EMBL" id="BPVZ01000008">
    <property type="protein sequence ID" value="GKU94339.1"/>
    <property type="molecule type" value="Genomic_DNA"/>
</dbReference>
<keyword evidence="6" id="KW-0808">Transferase</keyword>
<keyword evidence="15" id="KW-0675">Receptor</keyword>
<evidence type="ECO:0000256" key="1">
    <source>
        <dbReference type="ARBA" id="ARBA00004479"/>
    </source>
</evidence>
<keyword evidence="10" id="KW-0547">Nucleotide-binding</keyword>
<keyword evidence="7 20" id="KW-0812">Transmembrane</keyword>
<dbReference type="GO" id="GO:0004674">
    <property type="term" value="F:protein serine/threonine kinase activity"/>
    <property type="evidence" value="ECO:0007669"/>
    <property type="project" value="UniProtKB-KW"/>
</dbReference>
<dbReference type="Pfam" id="PF23598">
    <property type="entry name" value="LRR_14"/>
    <property type="match status" value="1"/>
</dbReference>
<keyword evidence="24" id="KW-1185">Reference proteome</keyword>
<dbReference type="Pfam" id="PF07714">
    <property type="entry name" value="PK_Tyr_Ser-Thr"/>
    <property type="match status" value="1"/>
</dbReference>
<feature type="region of interest" description="Disordered" evidence="19">
    <location>
        <begin position="955"/>
        <end position="983"/>
    </location>
</feature>
<dbReference type="Gene3D" id="3.80.10.10">
    <property type="entry name" value="Ribonuclease Inhibitor"/>
    <property type="match status" value="3"/>
</dbReference>
<feature type="signal peptide" evidence="21">
    <location>
        <begin position="1"/>
        <end position="24"/>
    </location>
</feature>
<dbReference type="Pfam" id="PF00560">
    <property type="entry name" value="LRR_1"/>
    <property type="match status" value="1"/>
</dbReference>
<evidence type="ECO:0000256" key="18">
    <source>
        <dbReference type="ARBA" id="ARBA00048679"/>
    </source>
</evidence>
<dbReference type="SUPFAM" id="SSF56112">
    <property type="entry name" value="Protein kinase-like (PK-like)"/>
    <property type="match status" value="1"/>
</dbReference>
<evidence type="ECO:0000256" key="19">
    <source>
        <dbReference type="SAM" id="MobiDB-lite"/>
    </source>
</evidence>
<dbReference type="FunFam" id="1.10.510.10:FF:000044">
    <property type="entry name" value="Putative LRR receptor-like serine/threonine-protein kinase"/>
    <property type="match status" value="1"/>
</dbReference>
<dbReference type="Proteomes" id="UP001054252">
    <property type="component" value="Unassembled WGS sequence"/>
</dbReference>
<evidence type="ECO:0000256" key="2">
    <source>
        <dbReference type="ARBA" id="ARBA00012513"/>
    </source>
</evidence>
<evidence type="ECO:0000259" key="22">
    <source>
        <dbReference type="PROSITE" id="PS50011"/>
    </source>
</evidence>
<evidence type="ECO:0000256" key="11">
    <source>
        <dbReference type="ARBA" id="ARBA00022777"/>
    </source>
</evidence>
<dbReference type="CDD" id="cd14066">
    <property type="entry name" value="STKc_IRAK"/>
    <property type="match status" value="1"/>
</dbReference>
<name>A0AAV5I7Q4_9ROSI</name>
<dbReference type="PANTHER" id="PTHR48006">
    <property type="entry name" value="LEUCINE-RICH REPEAT-CONTAINING PROTEIN DDB_G0281931-RELATED"/>
    <property type="match status" value="1"/>
</dbReference>
<dbReference type="EC" id="2.7.11.1" evidence="2"/>
<evidence type="ECO:0000256" key="8">
    <source>
        <dbReference type="ARBA" id="ARBA00022729"/>
    </source>
</evidence>
<dbReference type="InterPro" id="IPR008271">
    <property type="entry name" value="Ser/Thr_kinase_AS"/>
</dbReference>
<dbReference type="InterPro" id="IPR001245">
    <property type="entry name" value="Ser-Thr/Tyr_kinase_cat_dom"/>
</dbReference>
<keyword evidence="14 20" id="KW-0472">Membrane</keyword>
<keyword evidence="12" id="KW-0067">ATP-binding</keyword>
<gene>
    <name evidence="23" type="ORF">SLEP1_g7843</name>
</gene>
<dbReference type="InterPro" id="IPR032675">
    <property type="entry name" value="LRR_dom_sf"/>
</dbReference>
<dbReference type="Gene3D" id="3.30.200.20">
    <property type="entry name" value="Phosphorylase Kinase, domain 1"/>
    <property type="match status" value="1"/>
</dbReference>
<dbReference type="InterPro" id="IPR001611">
    <property type="entry name" value="Leu-rich_rpt"/>
</dbReference>
<feature type="domain" description="Protein kinase" evidence="22">
    <location>
        <begin position="654"/>
        <end position="933"/>
    </location>
</feature>
<dbReference type="Gene3D" id="1.10.510.10">
    <property type="entry name" value="Transferase(Phosphotransferase) domain 1"/>
    <property type="match status" value="1"/>
</dbReference>
<proteinExistence type="predicted"/>
<evidence type="ECO:0000256" key="15">
    <source>
        <dbReference type="ARBA" id="ARBA00023170"/>
    </source>
</evidence>
<evidence type="ECO:0000256" key="20">
    <source>
        <dbReference type="SAM" id="Phobius"/>
    </source>
</evidence>
<keyword evidence="11" id="KW-0418">Kinase</keyword>
<dbReference type="GO" id="GO:0016020">
    <property type="term" value="C:membrane"/>
    <property type="evidence" value="ECO:0007669"/>
    <property type="project" value="UniProtKB-SubCell"/>
</dbReference>
<evidence type="ECO:0000313" key="23">
    <source>
        <dbReference type="EMBL" id="GKU94339.1"/>
    </source>
</evidence>
<feature type="chain" id="PRO_5043439417" description="non-specific serine/threonine protein kinase" evidence="21">
    <location>
        <begin position="25"/>
        <end position="983"/>
    </location>
</feature>
<organism evidence="23 24">
    <name type="scientific">Rubroshorea leprosula</name>
    <dbReference type="NCBI Taxonomy" id="152421"/>
    <lineage>
        <taxon>Eukaryota</taxon>
        <taxon>Viridiplantae</taxon>
        <taxon>Streptophyta</taxon>
        <taxon>Embryophyta</taxon>
        <taxon>Tracheophyta</taxon>
        <taxon>Spermatophyta</taxon>
        <taxon>Magnoliopsida</taxon>
        <taxon>eudicotyledons</taxon>
        <taxon>Gunneridae</taxon>
        <taxon>Pentapetalae</taxon>
        <taxon>rosids</taxon>
        <taxon>malvids</taxon>
        <taxon>Malvales</taxon>
        <taxon>Dipterocarpaceae</taxon>
        <taxon>Rubroshorea</taxon>
    </lineage>
</organism>
<evidence type="ECO:0000256" key="12">
    <source>
        <dbReference type="ARBA" id="ARBA00022840"/>
    </source>
</evidence>
<keyword evidence="8 21" id="KW-0732">Signal</keyword>
<dbReference type="Pfam" id="PF11721">
    <property type="entry name" value="Malectin"/>
    <property type="match status" value="1"/>
</dbReference>
<accession>A0AAV5I7Q4</accession>
<dbReference type="PROSITE" id="PS00108">
    <property type="entry name" value="PROTEIN_KINASE_ST"/>
    <property type="match status" value="1"/>
</dbReference>